<reference evidence="3" key="1">
    <citation type="submission" date="2022-08" db="EMBL/GenBank/DDBJ databases">
        <authorList>
            <person name="Gutierrez-Valencia J."/>
        </authorList>
    </citation>
    <scope>NUCLEOTIDE SEQUENCE</scope>
</reference>
<keyword evidence="4" id="KW-1185">Reference proteome</keyword>
<sequence length="323" mass="35969">MAAFSLTSNGSFIRTFRNSPDICVFDCQDDPSSFDAILSPPSHWTFRARIGDSAQYTALELFGTTIQGDELTQLAADLTLKSNSQTFYLIVNREGLCFLSVGDPVVKRIRANDYFGWSKYGVKPVTEPTVWNKMEMFSRGIVVDFEEMARSLSESRDREAELSLSLVSKKEELESCKSELVAKQRELSGLEAILEQVRNNCEAGKKEIKEEAGGVSERESAWKKVAGEKEAELRRVERQLVGKMKHADALKGAVNSLISSMWDLNKVLRQEIICYRLLSSQGGGDRGEESEEEELVGSPDQLIASSRCGSNSTPHNDDLTDTE</sequence>
<evidence type="ECO:0000313" key="4">
    <source>
        <dbReference type="Proteomes" id="UP001154282"/>
    </source>
</evidence>
<gene>
    <name evidence="3" type="ORF">LITE_LOCUS19881</name>
</gene>
<name>A0AAV0KRA8_9ROSI</name>
<feature type="region of interest" description="Disordered" evidence="2">
    <location>
        <begin position="280"/>
        <end position="323"/>
    </location>
</feature>
<protein>
    <submittedName>
        <fullName evidence="3">Uncharacterized protein</fullName>
    </submittedName>
</protein>
<evidence type="ECO:0000313" key="3">
    <source>
        <dbReference type="EMBL" id="CAI0424278.1"/>
    </source>
</evidence>
<evidence type="ECO:0000256" key="2">
    <source>
        <dbReference type="SAM" id="MobiDB-lite"/>
    </source>
</evidence>
<dbReference type="AlphaFoldDB" id="A0AAV0KRA8"/>
<organism evidence="3 4">
    <name type="scientific">Linum tenue</name>
    <dbReference type="NCBI Taxonomy" id="586396"/>
    <lineage>
        <taxon>Eukaryota</taxon>
        <taxon>Viridiplantae</taxon>
        <taxon>Streptophyta</taxon>
        <taxon>Embryophyta</taxon>
        <taxon>Tracheophyta</taxon>
        <taxon>Spermatophyta</taxon>
        <taxon>Magnoliopsida</taxon>
        <taxon>eudicotyledons</taxon>
        <taxon>Gunneridae</taxon>
        <taxon>Pentapetalae</taxon>
        <taxon>rosids</taxon>
        <taxon>fabids</taxon>
        <taxon>Malpighiales</taxon>
        <taxon>Linaceae</taxon>
        <taxon>Linum</taxon>
    </lineage>
</organism>
<feature type="coiled-coil region" evidence="1">
    <location>
        <begin position="166"/>
        <end position="207"/>
    </location>
</feature>
<proteinExistence type="predicted"/>
<dbReference type="Proteomes" id="UP001154282">
    <property type="component" value="Unassembled WGS sequence"/>
</dbReference>
<dbReference type="EMBL" id="CAMGYJ010000005">
    <property type="protein sequence ID" value="CAI0424278.1"/>
    <property type="molecule type" value="Genomic_DNA"/>
</dbReference>
<evidence type="ECO:0000256" key="1">
    <source>
        <dbReference type="SAM" id="Coils"/>
    </source>
</evidence>
<comment type="caution">
    <text evidence="3">The sequence shown here is derived from an EMBL/GenBank/DDBJ whole genome shotgun (WGS) entry which is preliminary data.</text>
</comment>
<feature type="compositionally biased region" description="Polar residues" evidence="2">
    <location>
        <begin position="303"/>
        <end position="314"/>
    </location>
</feature>
<accession>A0AAV0KRA8</accession>
<keyword evidence="1" id="KW-0175">Coiled coil</keyword>